<reference evidence="2 3" key="1">
    <citation type="journal article" date="2015" name="Genome Biol. Evol.">
        <title>Comparative Genomics of a Bacterivorous Green Alga Reveals Evolutionary Causalities and Consequences of Phago-Mixotrophic Mode of Nutrition.</title>
        <authorList>
            <person name="Burns J.A."/>
            <person name="Paasch A."/>
            <person name="Narechania A."/>
            <person name="Kim E."/>
        </authorList>
    </citation>
    <scope>NUCLEOTIDE SEQUENCE [LARGE SCALE GENOMIC DNA]</scope>
    <source>
        <strain evidence="2 3">PLY_AMNH</strain>
    </source>
</reference>
<evidence type="ECO:0000313" key="3">
    <source>
        <dbReference type="Proteomes" id="UP001190700"/>
    </source>
</evidence>
<feature type="region of interest" description="Disordered" evidence="1">
    <location>
        <begin position="52"/>
        <end position="100"/>
    </location>
</feature>
<sequence length="100" mass="10402">MSLLCVLAEATRGGIDLKGLALGIKAEAAAKKQKAADPYENTCVLDDLISSKRQKQSATVEKKQAAAAEREAAKSQGGMKGAQVPPPDYPLGLHAEARGV</sequence>
<keyword evidence="3" id="KW-1185">Reference proteome</keyword>
<organism evidence="2 3">
    <name type="scientific">Cymbomonas tetramitiformis</name>
    <dbReference type="NCBI Taxonomy" id="36881"/>
    <lineage>
        <taxon>Eukaryota</taxon>
        <taxon>Viridiplantae</taxon>
        <taxon>Chlorophyta</taxon>
        <taxon>Pyramimonadophyceae</taxon>
        <taxon>Pyramimonadales</taxon>
        <taxon>Pyramimonadaceae</taxon>
        <taxon>Cymbomonas</taxon>
    </lineage>
</organism>
<proteinExistence type="predicted"/>
<feature type="compositionally biased region" description="Basic and acidic residues" evidence="1">
    <location>
        <begin position="60"/>
        <end position="73"/>
    </location>
</feature>
<evidence type="ECO:0000313" key="2">
    <source>
        <dbReference type="EMBL" id="KAK3237819.1"/>
    </source>
</evidence>
<gene>
    <name evidence="2" type="ORF">CYMTET_52130</name>
</gene>
<dbReference type="EMBL" id="LGRX02034429">
    <property type="protein sequence ID" value="KAK3237819.1"/>
    <property type="molecule type" value="Genomic_DNA"/>
</dbReference>
<accession>A0AAE0ERM8</accession>
<name>A0AAE0ERM8_9CHLO</name>
<comment type="caution">
    <text evidence="2">The sequence shown here is derived from an EMBL/GenBank/DDBJ whole genome shotgun (WGS) entry which is preliminary data.</text>
</comment>
<protein>
    <submittedName>
        <fullName evidence="2">Uncharacterized protein</fullName>
    </submittedName>
</protein>
<dbReference type="AlphaFoldDB" id="A0AAE0ERM8"/>
<evidence type="ECO:0000256" key="1">
    <source>
        <dbReference type="SAM" id="MobiDB-lite"/>
    </source>
</evidence>
<dbReference type="Proteomes" id="UP001190700">
    <property type="component" value="Unassembled WGS sequence"/>
</dbReference>